<evidence type="ECO:0000259" key="5">
    <source>
        <dbReference type="PROSITE" id="PS00028"/>
    </source>
</evidence>
<dbReference type="Pfam" id="PF04959">
    <property type="entry name" value="ARS2"/>
    <property type="match status" value="1"/>
</dbReference>
<dbReference type="GO" id="GO:0031053">
    <property type="term" value="P:primary miRNA processing"/>
    <property type="evidence" value="ECO:0007669"/>
    <property type="project" value="TreeGrafter"/>
</dbReference>
<feature type="compositionally biased region" description="Basic and acidic residues" evidence="4">
    <location>
        <begin position="66"/>
        <end position="88"/>
    </location>
</feature>
<feature type="compositionally biased region" description="Basic and acidic residues" evidence="4">
    <location>
        <begin position="40"/>
        <end position="58"/>
    </location>
</feature>
<evidence type="ECO:0000256" key="4">
    <source>
        <dbReference type="SAM" id="MobiDB-lite"/>
    </source>
</evidence>
<feature type="compositionally biased region" description="Basic and acidic residues" evidence="4">
    <location>
        <begin position="279"/>
        <end position="303"/>
    </location>
</feature>
<dbReference type="InterPro" id="IPR013087">
    <property type="entry name" value="Znf_C2H2_type"/>
</dbReference>
<dbReference type="EnsemblPlants" id="Kaladp0093s0163.1.v1.1">
    <property type="protein sequence ID" value="Kaladp0093s0163.1.v1.1"/>
    <property type="gene ID" value="Kaladp0093s0163.v1.1"/>
</dbReference>
<comment type="subcellular location">
    <subcellularLocation>
        <location evidence="1">Nucleus</location>
    </subcellularLocation>
</comment>
<keyword evidence="7" id="KW-1185">Reference proteome</keyword>
<dbReference type="AlphaFoldDB" id="A0A7N0V0M7"/>
<feature type="domain" description="C2H2-type" evidence="5">
    <location>
        <begin position="473"/>
        <end position="496"/>
    </location>
</feature>
<dbReference type="Pfam" id="PF12066">
    <property type="entry name" value="SERRATE_Ars2_N"/>
    <property type="match status" value="1"/>
</dbReference>
<proteinExistence type="inferred from homology"/>
<evidence type="ECO:0000256" key="2">
    <source>
        <dbReference type="ARBA" id="ARBA00005407"/>
    </source>
</evidence>
<reference evidence="6" key="1">
    <citation type="submission" date="2021-01" db="UniProtKB">
        <authorList>
            <consortium name="EnsemblPlants"/>
        </authorList>
    </citation>
    <scope>IDENTIFICATION</scope>
</reference>
<protein>
    <recommendedName>
        <fullName evidence="5">C2H2-type domain-containing protein</fullName>
    </recommendedName>
</protein>
<dbReference type="InterPro" id="IPR021933">
    <property type="entry name" value="SERRATE/Ars2_N"/>
</dbReference>
<keyword evidence="3" id="KW-0539">Nucleus</keyword>
<dbReference type="InterPro" id="IPR007042">
    <property type="entry name" value="SERRATE/Ars2_C"/>
</dbReference>
<feature type="region of interest" description="Disordered" evidence="4">
    <location>
        <begin position="1"/>
        <end position="144"/>
    </location>
</feature>
<feature type="compositionally biased region" description="Basic residues" evidence="4">
    <location>
        <begin position="101"/>
        <end position="111"/>
    </location>
</feature>
<dbReference type="PROSITE" id="PS00028">
    <property type="entry name" value="ZINC_FINGER_C2H2_1"/>
    <property type="match status" value="1"/>
</dbReference>
<dbReference type="PANTHER" id="PTHR13165:SF0">
    <property type="entry name" value="SERRATE RNA EFFECTOR MOLECULE HOMOLOG"/>
    <property type="match status" value="1"/>
</dbReference>
<dbReference type="InterPro" id="IPR039727">
    <property type="entry name" value="SE/Ars2"/>
</dbReference>
<comment type="similarity">
    <text evidence="2">Belongs to the ARS2 family.</text>
</comment>
<feature type="compositionally biased region" description="Basic and acidic residues" evidence="4">
    <location>
        <begin position="112"/>
        <end position="128"/>
    </location>
</feature>
<name>A0A7N0V0M7_KALFE</name>
<dbReference type="PANTHER" id="PTHR13165">
    <property type="entry name" value="ARSENITE-RESISTANCE PROTEIN 2"/>
    <property type="match status" value="1"/>
</dbReference>
<organism evidence="6 7">
    <name type="scientific">Kalanchoe fedtschenkoi</name>
    <name type="common">Lavender scallops</name>
    <name type="synonym">South American air plant</name>
    <dbReference type="NCBI Taxonomy" id="63787"/>
    <lineage>
        <taxon>Eukaryota</taxon>
        <taxon>Viridiplantae</taxon>
        <taxon>Streptophyta</taxon>
        <taxon>Embryophyta</taxon>
        <taxon>Tracheophyta</taxon>
        <taxon>Spermatophyta</taxon>
        <taxon>Magnoliopsida</taxon>
        <taxon>eudicotyledons</taxon>
        <taxon>Gunneridae</taxon>
        <taxon>Pentapetalae</taxon>
        <taxon>Saxifragales</taxon>
        <taxon>Crassulaceae</taxon>
        <taxon>Kalanchoe</taxon>
    </lineage>
</organism>
<evidence type="ECO:0000256" key="3">
    <source>
        <dbReference type="ARBA" id="ARBA00023242"/>
    </source>
</evidence>
<dbReference type="Proteomes" id="UP000594263">
    <property type="component" value="Unplaced"/>
</dbReference>
<feature type="region of interest" description="Disordered" evidence="4">
    <location>
        <begin position="270"/>
        <end position="310"/>
    </location>
</feature>
<evidence type="ECO:0000313" key="7">
    <source>
        <dbReference type="Proteomes" id="UP000594263"/>
    </source>
</evidence>
<feature type="compositionally biased region" description="Basic and acidic residues" evidence="4">
    <location>
        <begin position="16"/>
        <end position="26"/>
    </location>
</feature>
<dbReference type="GO" id="GO:0016604">
    <property type="term" value="C:nuclear body"/>
    <property type="evidence" value="ECO:0007669"/>
    <property type="project" value="TreeGrafter"/>
</dbReference>
<sequence length="696" mass="78989">MADVMNAPVEALTQNEDDKPPQKEPEPLPASPTPAFQEPSQKDGERYIQERRNDRHVEPPANRRVRGGDYDDRNRSPPRPYRDRDYKRHASRSPSPPPYRERRRSPSYKRSRREDSGFDGRRGDRRFGYDGGHQRGAGGRYLHADERPYRRDTDLGYLNGLQGWEVAHGRGGYDSNTILKRDGLMSYKQFIQQLEDDILPSEAERRYQEYKSEYISTQKESFFGFHKEEEWLKDKYHPTNLVAVIERRNEHAQKAAEDFLLALRSGSLNFKSAQPGKPNYDDRPDSGRKGKDKDLRSAKETAPKAHSVSSEPRRVLIDIGQAQALIQKLDFEKGILENILIGTANEDSRVSTGPVIIVRGLNFVKGLEGTELLDTLTTYLWNIHGLDYYGMVETSELKGPRHVRSETPVSDPTSIDGAEWEKNLDSHWKKRLGSQDTLELMTAKEKIDAAAGQALDPYVRKIRDEKYGWKFGCGAKGCTKLFHAPEFVLKHLKLKHPELVMELTSRIREDLYFENYMNDPEAPGSKPVMRQTTAERKLGMQNRLKDDRGIHRDYDYQGRGQLYDRSENMEIADGLNGGMDRKDIKEATYEAFGVHDMHAGPAFSSDITPPILMPVPGAGPLGPFIPAPPEVARLMLREQGGAPTFAGGRNGLPMYQGRGSASLLSKAFKQDPRQLRSYTDLDAPEDAVAVIDYRSL</sequence>
<evidence type="ECO:0000256" key="1">
    <source>
        <dbReference type="ARBA" id="ARBA00004123"/>
    </source>
</evidence>
<evidence type="ECO:0000313" key="6">
    <source>
        <dbReference type="EnsemblPlants" id="Kaladp0093s0163.1.v1.1"/>
    </source>
</evidence>
<dbReference type="Gramene" id="Kaladp0093s0163.1.v1.1">
    <property type="protein sequence ID" value="Kaladp0093s0163.1.v1.1"/>
    <property type="gene ID" value="Kaladp0093s0163.v1.1"/>
</dbReference>
<feature type="compositionally biased region" description="Gly residues" evidence="4">
    <location>
        <begin position="129"/>
        <end position="139"/>
    </location>
</feature>
<dbReference type="OMA" id="PSNNEGP"/>
<accession>A0A7N0V0M7</accession>